<gene>
    <name evidence="1" type="ORF">LCGC14_1660670</name>
</gene>
<evidence type="ECO:0000313" key="1">
    <source>
        <dbReference type="EMBL" id="KKM18933.1"/>
    </source>
</evidence>
<proteinExistence type="predicted"/>
<accession>A0A0F9KA13</accession>
<dbReference type="AlphaFoldDB" id="A0A0F9KA13"/>
<comment type="caution">
    <text evidence="1">The sequence shown here is derived from an EMBL/GenBank/DDBJ whole genome shotgun (WGS) entry which is preliminary data.</text>
</comment>
<protein>
    <submittedName>
        <fullName evidence="1">Uncharacterized protein</fullName>
    </submittedName>
</protein>
<organism evidence="1">
    <name type="scientific">marine sediment metagenome</name>
    <dbReference type="NCBI Taxonomy" id="412755"/>
    <lineage>
        <taxon>unclassified sequences</taxon>
        <taxon>metagenomes</taxon>
        <taxon>ecological metagenomes</taxon>
    </lineage>
</organism>
<feature type="non-terminal residue" evidence="1">
    <location>
        <position position="51"/>
    </location>
</feature>
<reference evidence="1" key="1">
    <citation type="journal article" date="2015" name="Nature">
        <title>Complex archaea that bridge the gap between prokaryotes and eukaryotes.</title>
        <authorList>
            <person name="Spang A."/>
            <person name="Saw J.H."/>
            <person name="Jorgensen S.L."/>
            <person name="Zaremba-Niedzwiedzka K."/>
            <person name="Martijn J."/>
            <person name="Lind A.E."/>
            <person name="van Eijk R."/>
            <person name="Schleper C."/>
            <person name="Guy L."/>
            <person name="Ettema T.J."/>
        </authorList>
    </citation>
    <scope>NUCLEOTIDE SEQUENCE</scope>
</reference>
<sequence>MIGCTKLICGKATVSEAIKYREGEIPPHLLQFSTNSRPIVVWNLNNRCNLS</sequence>
<dbReference type="EMBL" id="LAZR01014105">
    <property type="protein sequence ID" value="KKM18933.1"/>
    <property type="molecule type" value="Genomic_DNA"/>
</dbReference>
<name>A0A0F9KA13_9ZZZZ</name>